<feature type="non-terminal residue" evidence="5">
    <location>
        <position position="240"/>
    </location>
</feature>
<keyword evidence="6" id="KW-1185">Reference proteome</keyword>
<name>A0A9N8ZP49_9GLOM</name>
<organism evidence="5 6">
    <name type="scientific">Cetraspora pellucida</name>
    <dbReference type="NCBI Taxonomy" id="1433469"/>
    <lineage>
        <taxon>Eukaryota</taxon>
        <taxon>Fungi</taxon>
        <taxon>Fungi incertae sedis</taxon>
        <taxon>Mucoromycota</taxon>
        <taxon>Glomeromycotina</taxon>
        <taxon>Glomeromycetes</taxon>
        <taxon>Diversisporales</taxon>
        <taxon>Gigasporaceae</taxon>
        <taxon>Cetraspora</taxon>
    </lineage>
</organism>
<proteinExistence type="inferred from homology"/>
<keyword evidence="2" id="KW-0328">Glycosyltransferase</keyword>
<dbReference type="Proteomes" id="UP000789759">
    <property type="component" value="Unassembled WGS sequence"/>
</dbReference>
<dbReference type="InterPro" id="IPR002654">
    <property type="entry name" value="Glyco_trans_25"/>
</dbReference>
<feature type="domain" description="Glycosyl transferase family 25" evidence="4">
    <location>
        <begin position="30"/>
        <end position="184"/>
    </location>
</feature>
<evidence type="ECO:0000313" key="5">
    <source>
        <dbReference type="EMBL" id="CAG8502212.1"/>
    </source>
</evidence>
<protein>
    <submittedName>
        <fullName evidence="5">15038_t:CDS:1</fullName>
    </submittedName>
</protein>
<dbReference type="CDD" id="cd06532">
    <property type="entry name" value="Glyco_transf_25"/>
    <property type="match status" value="1"/>
</dbReference>
<dbReference type="AlphaFoldDB" id="A0A9N8ZP49"/>
<evidence type="ECO:0000313" key="6">
    <source>
        <dbReference type="Proteomes" id="UP000789759"/>
    </source>
</evidence>
<evidence type="ECO:0000259" key="4">
    <source>
        <dbReference type="Pfam" id="PF01755"/>
    </source>
</evidence>
<dbReference type="GO" id="GO:0016740">
    <property type="term" value="F:transferase activity"/>
    <property type="evidence" value="ECO:0007669"/>
    <property type="project" value="UniProtKB-KW"/>
</dbReference>
<dbReference type="OrthoDB" id="47375at2759"/>
<dbReference type="EMBL" id="CAJVQA010001093">
    <property type="protein sequence ID" value="CAG8502212.1"/>
    <property type="molecule type" value="Genomic_DNA"/>
</dbReference>
<comment type="caution">
    <text evidence="5">The sequence shown here is derived from an EMBL/GenBank/DDBJ whole genome shotgun (WGS) entry which is preliminary data.</text>
</comment>
<keyword evidence="3" id="KW-0808">Transferase</keyword>
<gene>
    <name evidence="5" type="ORF">CPELLU_LOCUS2505</name>
</gene>
<evidence type="ECO:0000256" key="3">
    <source>
        <dbReference type="ARBA" id="ARBA00022679"/>
    </source>
</evidence>
<sequence>CLATFLFSTAHNQPPELNKYKSLNNTLGFEHIFVINLSYRIDRREMMQELANFLGLDFDFFPAVSRYDKQLLNKYNLDGISSAQKSCFLSHYFLYKEVIKDGYKNALIMEDDVDIEYEISRIVSDLSRALPDDWDIFYIAHYNYEEGEVLAESGEFRLIKSTNPINTHGYAISDRGARKLLKDLDVHRPAQQIDIELTNRVHYGFLKSYSIDRTTMIQWKTNDNPSDIPESAPPFEHVGR</sequence>
<dbReference type="Pfam" id="PF01755">
    <property type="entry name" value="Glyco_transf_25"/>
    <property type="match status" value="1"/>
</dbReference>
<reference evidence="5" key="1">
    <citation type="submission" date="2021-06" db="EMBL/GenBank/DDBJ databases">
        <authorList>
            <person name="Kallberg Y."/>
            <person name="Tangrot J."/>
            <person name="Rosling A."/>
        </authorList>
    </citation>
    <scope>NUCLEOTIDE SEQUENCE</scope>
    <source>
        <strain evidence="5">FL966</strain>
    </source>
</reference>
<dbReference type="PANTHER" id="PTHR10730">
    <property type="entry name" value="PROCOLLAGEN-LYSINE,2-OXOGLUTARATE 5-DIOXYGENASE/GLYCOSYLTRANSFERASE 25 FAMILY MEMBER"/>
    <property type="match status" value="1"/>
</dbReference>
<dbReference type="PANTHER" id="PTHR10730:SF53">
    <property type="entry name" value="GLYCOSYLTRANSFERASE 25 FAMILY MEMBER"/>
    <property type="match status" value="1"/>
</dbReference>
<evidence type="ECO:0000256" key="2">
    <source>
        <dbReference type="ARBA" id="ARBA00022676"/>
    </source>
</evidence>
<accession>A0A9N8ZP49</accession>
<dbReference type="InterPro" id="IPR050757">
    <property type="entry name" value="Collagen_mod_GT25"/>
</dbReference>
<comment type="similarity">
    <text evidence="1">Belongs to the glycosyltransferase 25 family.</text>
</comment>
<evidence type="ECO:0000256" key="1">
    <source>
        <dbReference type="ARBA" id="ARBA00006721"/>
    </source>
</evidence>